<dbReference type="Proteomes" id="UP000008177">
    <property type="component" value="Unplaced contigs"/>
</dbReference>
<proteinExistence type="predicted"/>
<dbReference type="EMBL" id="FQ790348">
    <property type="protein sequence ID" value="CCD53851.1"/>
    <property type="molecule type" value="Genomic_DNA"/>
</dbReference>
<accession>G2YQF3</accession>
<keyword evidence="1" id="KW-1133">Transmembrane helix</keyword>
<dbReference type="AlphaFoldDB" id="G2YQF3"/>
<evidence type="ECO:0000256" key="1">
    <source>
        <dbReference type="SAM" id="Phobius"/>
    </source>
</evidence>
<evidence type="ECO:0000313" key="2">
    <source>
        <dbReference type="EMBL" id="CCD53851.1"/>
    </source>
</evidence>
<name>G2YQF3_BOTF4</name>
<keyword evidence="1" id="KW-0812">Transmembrane</keyword>
<gene>
    <name evidence="2" type="ORF">BofuT4_uP134050.1</name>
</gene>
<protein>
    <submittedName>
        <fullName evidence="2">Uncharacterized protein</fullName>
    </submittedName>
</protein>
<reference evidence="3" key="1">
    <citation type="journal article" date="2011" name="PLoS Genet.">
        <title>Genomic analysis of the necrotrophic fungal pathogens Sclerotinia sclerotiorum and Botrytis cinerea.</title>
        <authorList>
            <person name="Amselem J."/>
            <person name="Cuomo C.A."/>
            <person name="van Kan J.A."/>
            <person name="Viaud M."/>
            <person name="Benito E.P."/>
            <person name="Couloux A."/>
            <person name="Coutinho P.M."/>
            <person name="de Vries R.P."/>
            <person name="Dyer P.S."/>
            <person name="Fillinger S."/>
            <person name="Fournier E."/>
            <person name="Gout L."/>
            <person name="Hahn M."/>
            <person name="Kohn L."/>
            <person name="Lapalu N."/>
            <person name="Plummer K.M."/>
            <person name="Pradier J.M."/>
            <person name="Quevillon E."/>
            <person name="Sharon A."/>
            <person name="Simon A."/>
            <person name="ten Have A."/>
            <person name="Tudzynski B."/>
            <person name="Tudzynski P."/>
            <person name="Wincker P."/>
            <person name="Andrew M."/>
            <person name="Anthouard V."/>
            <person name="Beever R.E."/>
            <person name="Beffa R."/>
            <person name="Benoit I."/>
            <person name="Bouzid O."/>
            <person name="Brault B."/>
            <person name="Chen Z."/>
            <person name="Choquer M."/>
            <person name="Collemare J."/>
            <person name="Cotton P."/>
            <person name="Danchin E.G."/>
            <person name="Da Silva C."/>
            <person name="Gautier A."/>
            <person name="Giraud C."/>
            <person name="Giraud T."/>
            <person name="Gonzalez C."/>
            <person name="Grossetete S."/>
            <person name="Guldener U."/>
            <person name="Henrissat B."/>
            <person name="Howlett B.J."/>
            <person name="Kodira C."/>
            <person name="Kretschmer M."/>
            <person name="Lappartient A."/>
            <person name="Leroch M."/>
            <person name="Levis C."/>
            <person name="Mauceli E."/>
            <person name="Neuveglise C."/>
            <person name="Oeser B."/>
            <person name="Pearson M."/>
            <person name="Poulain J."/>
            <person name="Poussereau N."/>
            <person name="Quesneville H."/>
            <person name="Rascle C."/>
            <person name="Schumacher J."/>
            <person name="Segurens B."/>
            <person name="Sexton A."/>
            <person name="Silva E."/>
            <person name="Sirven C."/>
            <person name="Soanes D.M."/>
            <person name="Talbot N.J."/>
            <person name="Templeton M."/>
            <person name="Yandava C."/>
            <person name="Yarden O."/>
            <person name="Zeng Q."/>
            <person name="Rollins J.A."/>
            <person name="Lebrun M.H."/>
            <person name="Dickman M."/>
        </authorList>
    </citation>
    <scope>NUCLEOTIDE SEQUENCE [LARGE SCALE GENOMIC DNA]</scope>
    <source>
        <strain evidence="3">T4</strain>
    </source>
</reference>
<keyword evidence="1" id="KW-0472">Membrane</keyword>
<sequence>MFSGKQYSWSTKSRFFDPALLSNLYLPLPIHSLTLLVPLSAVIRSTRSAIRIH</sequence>
<dbReference type="InParanoid" id="G2YQF3"/>
<feature type="transmembrane region" description="Helical" evidence="1">
    <location>
        <begin position="24"/>
        <end position="43"/>
    </location>
</feature>
<evidence type="ECO:0000313" key="3">
    <source>
        <dbReference type="Proteomes" id="UP000008177"/>
    </source>
</evidence>
<organism evidence="2 3">
    <name type="scientific">Botryotinia fuckeliana (strain T4)</name>
    <name type="common">Noble rot fungus</name>
    <name type="synonym">Botrytis cinerea</name>
    <dbReference type="NCBI Taxonomy" id="999810"/>
    <lineage>
        <taxon>Eukaryota</taxon>
        <taxon>Fungi</taxon>
        <taxon>Dikarya</taxon>
        <taxon>Ascomycota</taxon>
        <taxon>Pezizomycotina</taxon>
        <taxon>Leotiomycetes</taxon>
        <taxon>Helotiales</taxon>
        <taxon>Sclerotiniaceae</taxon>
        <taxon>Botrytis</taxon>
    </lineage>
</organism>
<dbReference type="HOGENOM" id="CLU_3068439_0_0_1"/>